<dbReference type="PANTHER" id="PTHR47592:SF29">
    <property type="entry name" value="ZINC FINGER, CCHC-TYPE"/>
    <property type="match status" value="1"/>
</dbReference>
<name>A0A6L2M2B3_TANCI</name>
<dbReference type="Pfam" id="PF14223">
    <property type="entry name" value="Retrotran_gag_2"/>
    <property type="match status" value="1"/>
</dbReference>
<proteinExistence type="predicted"/>
<organism evidence="1">
    <name type="scientific">Tanacetum cinerariifolium</name>
    <name type="common">Dalmatian daisy</name>
    <name type="synonym">Chrysanthemum cinerariifolium</name>
    <dbReference type="NCBI Taxonomy" id="118510"/>
    <lineage>
        <taxon>Eukaryota</taxon>
        <taxon>Viridiplantae</taxon>
        <taxon>Streptophyta</taxon>
        <taxon>Embryophyta</taxon>
        <taxon>Tracheophyta</taxon>
        <taxon>Spermatophyta</taxon>
        <taxon>Magnoliopsida</taxon>
        <taxon>eudicotyledons</taxon>
        <taxon>Gunneridae</taxon>
        <taxon>Pentapetalae</taxon>
        <taxon>asterids</taxon>
        <taxon>campanulids</taxon>
        <taxon>Asterales</taxon>
        <taxon>Asteraceae</taxon>
        <taxon>Asteroideae</taxon>
        <taxon>Anthemideae</taxon>
        <taxon>Anthemidinae</taxon>
        <taxon>Tanacetum</taxon>
    </lineage>
</organism>
<reference evidence="1" key="1">
    <citation type="journal article" date="2019" name="Sci. Rep.">
        <title>Draft genome of Tanacetum cinerariifolium, the natural source of mosquito coil.</title>
        <authorList>
            <person name="Yamashiro T."/>
            <person name="Shiraishi A."/>
            <person name="Satake H."/>
            <person name="Nakayama K."/>
        </authorList>
    </citation>
    <scope>NUCLEOTIDE SEQUENCE</scope>
</reference>
<comment type="caution">
    <text evidence="1">The sequence shown here is derived from an EMBL/GenBank/DDBJ whole genome shotgun (WGS) entry which is preliminary data.</text>
</comment>
<evidence type="ECO:0000313" key="1">
    <source>
        <dbReference type="EMBL" id="GEU68143.1"/>
    </source>
</evidence>
<protein>
    <recommendedName>
        <fullName evidence="2">Zinc finger, CCHC-type</fullName>
    </recommendedName>
</protein>
<dbReference type="EMBL" id="BKCJ010005693">
    <property type="protein sequence ID" value="GEU68143.1"/>
    <property type="molecule type" value="Genomic_DNA"/>
</dbReference>
<dbReference type="PANTHER" id="PTHR47592">
    <property type="entry name" value="PBF68 PROTEIN"/>
    <property type="match status" value="1"/>
</dbReference>
<gene>
    <name evidence="1" type="ORF">Tci_040121</name>
</gene>
<evidence type="ECO:0008006" key="2">
    <source>
        <dbReference type="Google" id="ProtNLM"/>
    </source>
</evidence>
<dbReference type="AlphaFoldDB" id="A0A6L2M2B3"/>
<sequence>MILNGRRKGKKFTVSKFNSYKMVDSHPIIDQMYELEHILSMFTQNNMNIDESIQVASIIGKLSSTWKDVKKNLKHRKDDLSFKDLGKHLLIEEQYCLENKANDDTSKVYVVEEMRGSFKTSGKIKLHIYEGGWIFTLGGGKVSWGSKKQSCLTDSTMAAEFVALASCCKEE</sequence>
<accession>A0A6L2M2B3</accession>